<evidence type="ECO:0000256" key="1">
    <source>
        <dbReference type="ARBA" id="ARBA00005033"/>
    </source>
</evidence>
<dbReference type="EC" id="2.1.2.11" evidence="3"/>
<dbReference type="InterPro" id="IPR015813">
    <property type="entry name" value="Pyrv/PenolPyrv_kinase-like_dom"/>
</dbReference>
<dbReference type="Proteomes" id="UP000243459">
    <property type="component" value="Chromosome 9"/>
</dbReference>
<reference evidence="7" key="1">
    <citation type="journal article" date="2017" name="Nat. Commun.">
        <title>The asparagus genome sheds light on the origin and evolution of a young Y chromosome.</title>
        <authorList>
            <person name="Harkess A."/>
            <person name="Zhou J."/>
            <person name="Xu C."/>
            <person name="Bowers J.E."/>
            <person name="Van der Hulst R."/>
            <person name="Ayyampalayam S."/>
            <person name="Mercati F."/>
            <person name="Riccardi P."/>
            <person name="McKain M.R."/>
            <person name="Kakrana A."/>
            <person name="Tang H."/>
            <person name="Ray J."/>
            <person name="Groenendijk J."/>
            <person name="Arikit S."/>
            <person name="Mathioni S.M."/>
            <person name="Nakano M."/>
            <person name="Shan H."/>
            <person name="Telgmann-Rauber A."/>
            <person name="Kanno A."/>
            <person name="Yue Z."/>
            <person name="Chen H."/>
            <person name="Li W."/>
            <person name="Chen Y."/>
            <person name="Xu X."/>
            <person name="Zhang Y."/>
            <person name="Luo S."/>
            <person name="Chen H."/>
            <person name="Gao J."/>
            <person name="Mao Z."/>
            <person name="Pires J.C."/>
            <person name="Luo M."/>
            <person name="Kudrna D."/>
            <person name="Wing R.A."/>
            <person name="Meyers B.C."/>
            <person name="Yi K."/>
            <person name="Kong H."/>
            <person name="Lavrijsen P."/>
            <person name="Sunseri F."/>
            <person name="Falavigna A."/>
            <person name="Ye Y."/>
            <person name="Leebens-Mack J.H."/>
            <person name="Chen G."/>
        </authorList>
    </citation>
    <scope>NUCLEOTIDE SEQUENCE [LARGE SCALE GENOMIC DNA]</scope>
    <source>
        <strain evidence="7">cv. DH0086</strain>
    </source>
</reference>
<dbReference type="GO" id="GO:0000287">
    <property type="term" value="F:magnesium ion binding"/>
    <property type="evidence" value="ECO:0007669"/>
    <property type="project" value="TreeGrafter"/>
</dbReference>
<evidence type="ECO:0000313" key="7">
    <source>
        <dbReference type="Proteomes" id="UP000243459"/>
    </source>
</evidence>
<evidence type="ECO:0000313" key="6">
    <source>
        <dbReference type="EMBL" id="ONK58660.1"/>
    </source>
</evidence>
<name>A0A5P1E7V7_ASPOF</name>
<dbReference type="AlphaFoldDB" id="A0A5P1E7V7"/>
<evidence type="ECO:0000256" key="5">
    <source>
        <dbReference type="ARBA" id="ARBA00049172"/>
    </source>
</evidence>
<dbReference type="GO" id="GO:0015940">
    <property type="term" value="P:pantothenate biosynthetic process"/>
    <property type="evidence" value="ECO:0007669"/>
    <property type="project" value="UniProtKB-UniPathway"/>
</dbReference>
<sequence length="160" mass="16919">MHEHGSDSGERDSIARSRVLRGCVGVRAVAGSATTLALRVPTIGAGAGPFCSGQALIYHDLVGMMQQAHHAKVAPRFSKRYGNSGEVIHRALSEFKNEVESKSFPGPKHTPYKISEADHVEGFMNELQMMGLSEAASAAASVAEMEAAAKTQAGAKERIG</sequence>
<evidence type="ECO:0000256" key="2">
    <source>
        <dbReference type="ARBA" id="ARBA00008676"/>
    </source>
</evidence>
<dbReference type="InterPro" id="IPR003700">
    <property type="entry name" value="Pantoate_hydroxy_MeTrfase"/>
</dbReference>
<gene>
    <name evidence="6" type="ORF">A4U43_C09F15360</name>
</gene>
<dbReference type="PANTHER" id="PTHR20881:SF0">
    <property type="entry name" value="3-METHYL-2-OXOBUTANOATE HYDROXYMETHYLTRANSFERASE"/>
    <property type="match status" value="1"/>
</dbReference>
<keyword evidence="4" id="KW-0808">Transferase</keyword>
<comment type="similarity">
    <text evidence="2">Belongs to the PanB family.</text>
</comment>
<protein>
    <recommendedName>
        <fullName evidence="3">3-methyl-2-oxobutanoate hydroxymethyltransferase</fullName>
        <ecNumber evidence="3">2.1.2.11</ecNumber>
    </recommendedName>
</protein>
<evidence type="ECO:0000256" key="3">
    <source>
        <dbReference type="ARBA" id="ARBA00012618"/>
    </source>
</evidence>
<proteinExistence type="inferred from homology"/>
<dbReference type="EMBL" id="CM007389">
    <property type="protein sequence ID" value="ONK58660.1"/>
    <property type="molecule type" value="Genomic_DNA"/>
</dbReference>
<dbReference type="Gene3D" id="3.20.20.60">
    <property type="entry name" value="Phosphoenolpyruvate-binding domains"/>
    <property type="match status" value="1"/>
</dbReference>
<dbReference type="Gramene" id="ONK58660">
    <property type="protein sequence ID" value="ONK58660"/>
    <property type="gene ID" value="A4U43_C09F15360"/>
</dbReference>
<comment type="catalytic activity">
    <reaction evidence="5">
        <text>(6R)-5,10-methylene-5,6,7,8-tetrahydrofolate + 3-methyl-2-oxobutanoate + H2O = 2-dehydropantoate + (6S)-5,6,7,8-tetrahydrofolate</text>
        <dbReference type="Rhea" id="RHEA:11824"/>
        <dbReference type="ChEBI" id="CHEBI:11561"/>
        <dbReference type="ChEBI" id="CHEBI:11851"/>
        <dbReference type="ChEBI" id="CHEBI:15377"/>
        <dbReference type="ChEBI" id="CHEBI:15636"/>
        <dbReference type="ChEBI" id="CHEBI:57453"/>
        <dbReference type="EC" id="2.1.2.11"/>
    </reaction>
</comment>
<dbReference type="InterPro" id="IPR040442">
    <property type="entry name" value="Pyrv_kinase-like_dom_sf"/>
</dbReference>
<dbReference type="UniPathway" id="UPA00028">
    <property type="reaction ID" value="UER00003"/>
</dbReference>
<comment type="pathway">
    <text evidence="1">Cofactor biosynthesis; (R)-pantothenate biosynthesis; (R)-pantoate from 3-methyl-2-oxobutanoate: step 1/2.</text>
</comment>
<dbReference type="PANTHER" id="PTHR20881">
    <property type="entry name" value="3-METHYL-2-OXOBUTANOATE HYDROXYMETHYLTRANSFERASE"/>
    <property type="match status" value="1"/>
</dbReference>
<dbReference type="Pfam" id="PF02548">
    <property type="entry name" value="Pantoate_transf"/>
    <property type="match status" value="1"/>
</dbReference>
<accession>A0A5P1E7V7</accession>
<dbReference type="SUPFAM" id="SSF51621">
    <property type="entry name" value="Phosphoenolpyruvate/pyruvate domain"/>
    <property type="match status" value="1"/>
</dbReference>
<organism evidence="6 7">
    <name type="scientific">Asparagus officinalis</name>
    <name type="common">Garden asparagus</name>
    <dbReference type="NCBI Taxonomy" id="4686"/>
    <lineage>
        <taxon>Eukaryota</taxon>
        <taxon>Viridiplantae</taxon>
        <taxon>Streptophyta</taxon>
        <taxon>Embryophyta</taxon>
        <taxon>Tracheophyta</taxon>
        <taxon>Spermatophyta</taxon>
        <taxon>Magnoliopsida</taxon>
        <taxon>Liliopsida</taxon>
        <taxon>Asparagales</taxon>
        <taxon>Asparagaceae</taxon>
        <taxon>Asparagoideae</taxon>
        <taxon>Asparagus</taxon>
    </lineage>
</organism>
<dbReference type="GO" id="GO:0003864">
    <property type="term" value="F:3-methyl-2-oxobutanoate hydroxymethyltransferase activity"/>
    <property type="evidence" value="ECO:0007669"/>
    <property type="project" value="UniProtKB-EC"/>
</dbReference>
<keyword evidence="7" id="KW-1185">Reference proteome</keyword>
<dbReference type="GO" id="GO:0005739">
    <property type="term" value="C:mitochondrion"/>
    <property type="evidence" value="ECO:0007669"/>
    <property type="project" value="TreeGrafter"/>
</dbReference>
<evidence type="ECO:0000256" key="4">
    <source>
        <dbReference type="ARBA" id="ARBA00022679"/>
    </source>
</evidence>